<evidence type="ECO:0000256" key="1">
    <source>
        <dbReference type="SAM" id="MobiDB-lite"/>
    </source>
</evidence>
<sequence>MGNQDSRQFQKNKYETNDILIQTNQYSQNGNQNNFQENSGYYRDMTSNTNRYNNSNPIQRVPSSYQVENIQSQNLKMTKKNKDSNNNTFSNTKFIQNQFNNDSHQNGNQWISHDNNSNIYFKNQSQYYNKNGNQNQSFNNVGNYMIDHDDINQQQDNQVFNHSFGYNNNFNQYIQNQGNLQKITNKNHKIEYNDRIKLKKEYLEYKEEDEEDIEDDDEEEGKNDSLSLQQIDEQIQNEIKTNRNSVKSNQLSHKSDRTQNYQTDEDELEISIFINQNTSRGKATARTGRTNSSRFDLFSGKYKEIFIYHNYYITFGRKKGLAEFEQSQDGFINLTHNSISMDGHTKVTLNPKLNRIFEIKGQKAELNFATIDFYNLGKSLEQSNLINLEKDEFLSNVHCKIYFKRKSKKFYIRDHSEHGGIWIRLTEPRDEFTNSAVVPDNSCFMLANAYKISLNWKQEMV</sequence>
<dbReference type="InterPro" id="IPR008984">
    <property type="entry name" value="SMAD_FHA_dom_sf"/>
</dbReference>
<keyword evidence="4" id="KW-1185">Reference proteome</keyword>
<dbReference type="EMBL" id="LDAU01000232">
    <property type="protein sequence ID" value="KRW98658.1"/>
    <property type="molecule type" value="Genomic_DNA"/>
</dbReference>
<gene>
    <name evidence="3" type="ORF">PPERSA_00246</name>
</gene>
<evidence type="ECO:0000259" key="2">
    <source>
        <dbReference type="PROSITE" id="PS50006"/>
    </source>
</evidence>
<evidence type="ECO:0000313" key="4">
    <source>
        <dbReference type="Proteomes" id="UP000054937"/>
    </source>
</evidence>
<feature type="compositionally biased region" description="Polar residues" evidence="1">
    <location>
        <begin position="224"/>
        <end position="261"/>
    </location>
</feature>
<evidence type="ECO:0000313" key="3">
    <source>
        <dbReference type="EMBL" id="KRW98658.1"/>
    </source>
</evidence>
<dbReference type="InterPro" id="IPR000253">
    <property type="entry name" value="FHA_dom"/>
</dbReference>
<dbReference type="SUPFAM" id="SSF49879">
    <property type="entry name" value="SMAD/FHA domain"/>
    <property type="match status" value="1"/>
</dbReference>
<accession>A0A0V0Q8T3</accession>
<dbReference type="InParanoid" id="A0A0V0Q8T3"/>
<dbReference type="AlphaFoldDB" id="A0A0V0Q8T3"/>
<organism evidence="3 4">
    <name type="scientific">Pseudocohnilembus persalinus</name>
    <name type="common">Ciliate</name>
    <dbReference type="NCBI Taxonomy" id="266149"/>
    <lineage>
        <taxon>Eukaryota</taxon>
        <taxon>Sar</taxon>
        <taxon>Alveolata</taxon>
        <taxon>Ciliophora</taxon>
        <taxon>Intramacronucleata</taxon>
        <taxon>Oligohymenophorea</taxon>
        <taxon>Scuticociliatia</taxon>
        <taxon>Philasterida</taxon>
        <taxon>Pseudocohnilembidae</taxon>
        <taxon>Pseudocohnilembus</taxon>
    </lineage>
</organism>
<protein>
    <submittedName>
        <fullName evidence="3">SMAD/FHA domain</fullName>
    </submittedName>
</protein>
<feature type="compositionally biased region" description="Acidic residues" evidence="1">
    <location>
        <begin position="207"/>
        <end position="221"/>
    </location>
</feature>
<dbReference type="Gene3D" id="2.60.200.20">
    <property type="match status" value="1"/>
</dbReference>
<feature type="region of interest" description="Disordered" evidence="1">
    <location>
        <begin position="207"/>
        <end position="261"/>
    </location>
</feature>
<comment type="caution">
    <text evidence="3">The sequence shown here is derived from an EMBL/GenBank/DDBJ whole genome shotgun (WGS) entry which is preliminary data.</text>
</comment>
<proteinExistence type="predicted"/>
<feature type="domain" description="FHA" evidence="2">
    <location>
        <begin position="374"/>
        <end position="419"/>
    </location>
</feature>
<reference evidence="3 4" key="1">
    <citation type="journal article" date="2015" name="Sci. Rep.">
        <title>Genome of the facultative scuticociliatosis pathogen Pseudocohnilembus persalinus provides insight into its virulence through horizontal gene transfer.</title>
        <authorList>
            <person name="Xiong J."/>
            <person name="Wang G."/>
            <person name="Cheng J."/>
            <person name="Tian M."/>
            <person name="Pan X."/>
            <person name="Warren A."/>
            <person name="Jiang C."/>
            <person name="Yuan D."/>
            <person name="Miao W."/>
        </authorList>
    </citation>
    <scope>NUCLEOTIDE SEQUENCE [LARGE SCALE GENOMIC DNA]</scope>
    <source>
        <strain evidence="3">36N120E</strain>
    </source>
</reference>
<name>A0A0V0Q8T3_PSEPJ</name>
<dbReference type="Proteomes" id="UP000054937">
    <property type="component" value="Unassembled WGS sequence"/>
</dbReference>
<dbReference type="PROSITE" id="PS50006">
    <property type="entry name" value="FHA_DOMAIN"/>
    <property type="match status" value="1"/>
</dbReference>